<dbReference type="Proteomes" id="UP000046392">
    <property type="component" value="Unplaced"/>
</dbReference>
<evidence type="ECO:0000256" key="1">
    <source>
        <dbReference type="SAM" id="MobiDB-lite"/>
    </source>
</evidence>
<proteinExistence type="predicted"/>
<keyword evidence="3" id="KW-1185">Reference proteome</keyword>
<protein>
    <submittedName>
        <fullName evidence="4">Protein kinase domain-containing protein</fullName>
    </submittedName>
</protein>
<dbReference type="WBParaSite" id="SPAL_0000115000.1">
    <property type="protein sequence ID" value="SPAL_0000115000.1"/>
    <property type="gene ID" value="SPAL_0000115000"/>
</dbReference>
<organism evidence="3 4">
    <name type="scientific">Strongyloides papillosus</name>
    <name type="common">Intestinal threadworm</name>
    <dbReference type="NCBI Taxonomy" id="174720"/>
    <lineage>
        <taxon>Eukaryota</taxon>
        <taxon>Metazoa</taxon>
        <taxon>Ecdysozoa</taxon>
        <taxon>Nematoda</taxon>
        <taxon>Chromadorea</taxon>
        <taxon>Rhabditida</taxon>
        <taxon>Tylenchina</taxon>
        <taxon>Panagrolaimomorpha</taxon>
        <taxon>Strongyloidoidea</taxon>
        <taxon>Strongyloididae</taxon>
        <taxon>Strongyloides</taxon>
    </lineage>
</organism>
<feature type="compositionally biased region" description="Low complexity" evidence="1">
    <location>
        <begin position="515"/>
        <end position="539"/>
    </location>
</feature>
<name>A0A0N5B504_STREA</name>
<dbReference type="AlphaFoldDB" id="A0A0N5B504"/>
<feature type="transmembrane region" description="Helical" evidence="2">
    <location>
        <begin position="479"/>
        <end position="503"/>
    </location>
</feature>
<sequence length="573" mass="66375">MDFFENGSSYKRARIGSVNGTEQVKDNITSVRPKEKKLFLFKIPQTNYSDENGFLHATKLEFSYNGGNVTNVRIPNGPSNSFQLDKFVEKIQCDFRYCKIGAFYYKINSSEEFDLGNPPKYDGIFFVAYEATEKYRFLVLMYLNKKFDKNYLNVVVCPHEAWISKHSLSEYIVDKNDIIPFANKDDNDEFYYYYKMIHYQDSGSEIFLKCGHINQLFIPKIDVGYVWESNEKDKLYFNTNALMFNFSNTALTFDLNSGLSHYVHGSLLNSSLIVYHVLSPDYNFNSNSTIIGRYNNDSKLYSGQRIFVLHKNEYKELKYKISNERLGRTYNIYPQFRVPNIKATLRLKVNDKVQEFKTTNNSESMDTYTVNLREIKNGLVGCHAVPDDMNDSIFGYFYEKRYKTDLFIFDKNENKYTKVNDLKSLISNSIYKCVLNKETTDLTELRASDIKENHFIIHLIGSMNSDKSNDLTKSNSTKWIFIGVPIGVFLVGTLLLLVGLIIYKKRQLRKKESKNYLSSRKSSSASKSSSVIKNNSNVSRIQNKSVSAGSKKMEKKRITLTTNPSTSHKNEKR</sequence>
<evidence type="ECO:0000313" key="3">
    <source>
        <dbReference type="Proteomes" id="UP000046392"/>
    </source>
</evidence>
<evidence type="ECO:0000313" key="4">
    <source>
        <dbReference type="WBParaSite" id="SPAL_0000115000.1"/>
    </source>
</evidence>
<accession>A0A0N5B504</accession>
<feature type="region of interest" description="Disordered" evidence="1">
    <location>
        <begin position="513"/>
        <end position="573"/>
    </location>
</feature>
<keyword evidence="2" id="KW-1133">Transmembrane helix</keyword>
<evidence type="ECO:0000256" key="2">
    <source>
        <dbReference type="SAM" id="Phobius"/>
    </source>
</evidence>
<keyword evidence="2" id="KW-0812">Transmembrane</keyword>
<reference evidence="4" key="1">
    <citation type="submission" date="2017-02" db="UniProtKB">
        <authorList>
            <consortium name="WormBaseParasite"/>
        </authorList>
    </citation>
    <scope>IDENTIFICATION</scope>
</reference>
<keyword evidence="2" id="KW-0472">Membrane</keyword>